<dbReference type="InterPro" id="IPR036526">
    <property type="entry name" value="C-N_Hydrolase_sf"/>
</dbReference>
<dbReference type="GO" id="GO:0016811">
    <property type="term" value="F:hydrolase activity, acting on carbon-nitrogen (but not peptide) bonds, in linear amides"/>
    <property type="evidence" value="ECO:0007669"/>
    <property type="project" value="TreeGrafter"/>
</dbReference>
<evidence type="ECO:0000313" key="3">
    <source>
        <dbReference type="EMBL" id="CEO88736.1"/>
    </source>
</evidence>
<dbReference type="PANTHER" id="PTHR43674:SF2">
    <property type="entry name" value="BETA-UREIDOPROPIONASE"/>
    <property type="match status" value="1"/>
</dbReference>
<dbReference type="InterPro" id="IPR003010">
    <property type="entry name" value="C-N_Hydrolase"/>
</dbReference>
<name>A0A0B7MLD8_9FIRM</name>
<dbReference type="CDD" id="cd07197">
    <property type="entry name" value="nitrilase"/>
    <property type="match status" value="2"/>
</dbReference>
<feature type="domain" description="CN hydrolase" evidence="2">
    <location>
        <begin position="10"/>
        <end position="250"/>
    </location>
</feature>
<gene>
    <name evidence="3" type="ORF">SSCH_250012</name>
</gene>
<keyword evidence="3" id="KW-0808">Transferase</keyword>
<keyword evidence="3" id="KW-0449">Lipoprotein</keyword>
<organism evidence="3 4">
    <name type="scientific">Syntrophaceticus schinkii</name>
    <dbReference type="NCBI Taxonomy" id="499207"/>
    <lineage>
        <taxon>Bacteria</taxon>
        <taxon>Bacillati</taxon>
        <taxon>Bacillota</taxon>
        <taxon>Clostridia</taxon>
        <taxon>Thermoanaerobacterales</taxon>
        <taxon>Thermoanaerobacterales Family III. Incertae Sedis</taxon>
        <taxon>Syntrophaceticus</taxon>
    </lineage>
</organism>
<dbReference type="AlphaFoldDB" id="A0A0B7MLD8"/>
<sequence length="557" mass="62116">MQKMKADGEVKVALIHAAIAWNDKEYNVKKLLSLNEEAARNGAKIIVNPELAVSGYSFSSKFEIASQLETIPGPVTDQFCELAQRYQAYIAMGMPEYDQKTGVSYNAAAFIGPEGKVLGRARKFVPVFNENLWSARGNLPVLVCDTAYGKVGVIICADVYWYKLSRVAALKGAGLLLVLTTWPPLCHPPERHLRARALDNGFYLLACNRTGIDKSLDCTQGRSFVISSDGLIEEEIQAADDAICYGAVPLHNGKFESTSIQQRLEARRPKFYTDIALDTYTYFDPDALLQLPVPKPFNAASLQFRPCSLQPEENRQKMLSLLDQAMEMAEESNQELKLVVFPELSTTGLLRDQDEAAQVAEEIPGTTVDLLVQTAREKKVYIVWGMAERDDNSFYNTAVLIGPEGVLGKYRKIHLTDLDQKWAKPGENEFFSCDLPCARVGLLFGHDLMFPESTECLAKRGVDLLCVPAFWTDKESQFLGDTRSAEQQLHLVITNQWGEDGGYGAVGGSAIYSYSQSPEKRRTLIAGDEGDEIKILLLDPLETRKKKFLEWVDYEVC</sequence>
<evidence type="ECO:0000259" key="2">
    <source>
        <dbReference type="PROSITE" id="PS50263"/>
    </source>
</evidence>
<proteinExistence type="predicted"/>
<dbReference type="OrthoDB" id="9811121at2"/>
<evidence type="ECO:0000256" key="1">
    <source>
        <dbReference type="ARBA" id="ARBA00022801"/>
    </source>
</evidence>
<protein>
    <submittedName>
        <fullName evidence="3">Nitrilase/cyanide hydratase and apolipoprotein N-acyltransferase</fullName>
    </submittedName>
</protein>
<dbReference type="RefSeq" id="WP_084710997.1">
    <property type="nucleotide sequence ID" value="NZ_CDRZ01000168.1"/>
</dbReference>
<keyword evidence="4" id="KW-1185">Reference proteome</keyword>
<dbReference type="PANTHER" id="PTHR43674">
    <property type="entry name" value="NITRILASE C965.09-RELATED"/>
    <property type="match status" value="1"/>
</dbReference>
<dbReference type="Proteomes" id="UP000046155">
    <property type="component" value="Unassembled WGS sequence"/>
</dbReference>
<dbReference type="EMBL" id="CDRZ01000168">
    <property type="protein sequence ID" value="CEO88736.1"/>
    <property type="molecule type" value="Genomic_DNA"/>
</dbReference>
<dbReference type="PROSITE" id="PS50263">
    <property type="entry name" value="CN_HYDROLASE"/>
    <property type="match status" value="2"/>
</dbReference>
<dbReference type="SUPFAM" id="SSF56317">
    <property type="entry name" value="Carbon-nitrogen hydrolase"/>
    <property type="match status" value="2"/>
</dbReference>
<evidence type="ECO:0000313" key="4">
    <source>
        <dbReference type="Proteomes" id="UP000046155"/>
    </source>
</evidence>
<dbReference type="Gene3D" id="3.60.110.10">
    <property type="entry name" value="Carbon-nitrogen hydrolase"/>
    <property type="match status" value="2"/>
</dbReference>
<dbReference type="InterPro" id="IPR050345">
    <property type="entry name" value="Aliph_Amidase/BUP"/>
</dbReference>
<dbReference type="GO" id="GO:0016746">
    <property type="term" value="F:acyltransferase activity"/>
    <property type="evidence" value="ECO:0007669"/>
    <property type="project" value="UniProtKB-KW"/>
</dbReference>
<feature type="domain" description="CN hydrolase" evidence="2">
    <location>
        <begin position="297"/>
        <end position="540"/>
    </location>
</feature>
<accession>A0A0B7MLD8</accession>
<keyword evidence="3" id="KW-0012">Acyltransferase</keyword>
<reference evidence="4" key="1">
    <citation type="submission" date="2015-01" db="EMBL/GenBank/DDBJ databases">
        <authorList>
            <person name="Manzoor Shahid"/>
            <person name="Zubair Saima"/>
        </authorList>
    </citation>
    <scope>NUCLEOTIDE SEQUENCE [LARGE SCALE GENOMIC DNA]</scope>
    <source>
        <strain evidence="4">Sp3</strain>
    </source>
</reference>
<dbReference type="Pfam" id="PF00795">
    <property type="entry name" value="CN_hydrolase"/>
    <property type="match status" value="2"/>
</dbReference>
<keyword evidence="1" id="KW-0378">Hydrolase</keyword>